<name>A0AA37BPV9_9ARCH</name>
<accession>A0AA37BPV9</accession>
<dbReference type="Pfam" id="PF02824">
    <property type="entry name" value="TGS"/>
    <property type="match status" value="1"/>
</dbReference>
<dbReference type="PROSITE" id="PS51880">
    <property type="entry name" value="TGS"/>
    <property type="match status" value="1"/>
</dbReference>
<keyword evidence="1" id="KW-0547">Nucleotide-binding</keyword>
<comment type="caution">
    <text evidence="6">The sequence shown here is derived from an EMBL/GenBank/DDBJ whole genome shotgun (WGS) entry which is preliminary data.</text>
</comment>
<dbReference type="InterPro" id="IPR027417">
    <property type="entry name" value="P-loop_NTPase"/>
</dbReference>
<dbReference type="InterPro" id="IPR045001">
    <property type="entry name" value="DRG"/>
</dbReference>
<protein>
    <submittedName>
        <fullName evidence="6">GTP-binding protein</fullName>
    </submittedName>
</protein>
<feature type="coiled-coil region" evidence="3">
    <location>
        <begin position="1"/>
        <end position="41"/>
    </location>
</feature>
<dbReference type="GO" id="GO:0005525">
    <property type="term" value="F:GTP binding"/>
    <property type="evidence" value="ECO:0007669"/>
    <property type="project" value="UniProtKB-KW"/>
</dbReference>
<keyword evidence="3" id="KW-0175">Coiled coil</keyword>
<dbReference type="SUPFAM" id="SSF52540">
    <property type="entry name" value="P-loop containing nucleoside triphosphate hydrolases"/>
    <property type="match status" value="1"/>
</dbReference>
<dbReference type="CDD" id="cd01896">
    <property type="entry name" value="DRG"/>
    <property type="match status" value="1"/>
</dbReference>
<dbReference type="InterPro" id="IPR031167">
    <property type="entry name" value="G_OBG"/>
</dbReference>
<evidence type="ECO:0000259" key="4">
    <source>
        <dbReference type="PROSITE" id="PS51710"/>
    </source>
</evidence>
<dbReference type="RefSeq" id="WP_188679633.1">
    <property type="nucleotide sequence ID" value="NZ_BMNY01000001.1"/>
</dbReference>
<dbReference type="InterPro" id="IPR012676">
    <property type="entry name" value="TGS-like"/>
</dbReference>
<dbReference type="Pfam" id="PF16897">
    <property type="entry name" value="MMR_HSR1_Xtn"/>
    <property type="match status" value="1"/>
</dbReference>
<dbReference type="InterPro" id="IPR005225">
    <property type="entry name" value="Small_GTP-bd"/>
</dbReference>
<proteinExistence type="predicted"/>
<dbReference type="PROSITE" id="PS51710">
    <property type="entry name" value="G_OBG"/>
    <property type="match status" value="1"/>
</dbReference>
<dbReference type="AlphaFoldDB" id="A0AA37BPV9"/>
<keyword evidence="7" id="KW-1185">Reference proteome</keyword>
<feature type="domain" description="TGS" evidence="5">
    <location>
        <begin position="285"/>
        <end position="360"/>
    </location>
</feature>
<dbReference type="SUPFAM" id="SSF81271">
    <property type="entry name" value="TGS-like"/>
    <property type="match status" value="1"/>
</dbReference>
<evidence type="ECO:0000256" key="1">
    <source>
        <dbReference type="ARBA" id="ARBA00022741"/>
    </source>
</evidence>
<dbReference type="NCBIfam" id="TIGR00231">
    <property type="entry name" value="small_GTP"/>
    <property type="match status" value="1"/>
</dbReference>
<evidence type="ECO:0000256" key="2">
    <source>
        <dbReference type="ARBA" id="ARBA00023134"/>
    </source>
</evidence>
<organism evidence="6 7">
    <name type="scientific">Thermogymnomonas acidicola</name>
    <dbReference type="NCBI Taxonomy" id="399579"/>
    <lineage>
        <taxon>Archaea</taxon>
        <taxon>Methanobacteriati</taxon>
        <taxon>Thermoplasmatota</taxon>
        <taxon>Thermoplasmata</taxon>
        <taxon>Thermoplasmatales</taxon>
        <taxon>Thermogymnomonas</taxon>
    </lineage>
</organism>
<dbReference type="Proteomes" id="UP000632195">
    <property type="component" value="Unassembled WGS sequence"/>
</dbReference>
<reference evidence="6" key="1">
    <citation type="journal article" date="2014" name="Int. J. Syst. Evol. Microbiol.">
        <title>Complete genome sequence of Corynebacterium casei LMG S-19264T (=DSM 44701T), isolated from a smear-ripened cheese.</title>
        <authorList>
            <consortium name="US DOE Joint Genome Institute (JGI-PGF)"/>
            <person name="Walter F."/>
            <person name="Albersmeier A."/>
            <person name="Kalinowski J."/>
            <person name="Ruckert C."/>
        </authorList>
    </citation>
    <scope>NUCLEOTIDE SEQUENCE</scope>
    <source>
        <strain evidence="6">JCM 13583</strain>
    </source>
</reference>
<feature type="domain" description="OBG-type G" evidence="4">
    <location>
        <begin position="61"/>
        <end position="285"/>
    </location>
</feature>
<dbReference type="InterPro" id="IPR004095">
    <property type="entry name" value="TGS"/>
</dbReference>
<evidence type="ECO:0000259" key="5">
    <source>
        <dbReference type="PROSITE" id="PS51880"/>
    </source>
</evidence>
<dbReference type="Gene3D" id="3.40.50.300">
    <property type="entry name" value="P-loop containing nucleotide triphosphate hydrolases"/>
    <property type="match status" value="1"/>
</dbReference>
<sequence length="362" mass="40703">MGSIEDRIREIEEELRRTEYNKATEKHIGLLKAKLARLQMEAESHRKGGGTGFAIPKSGDATVALVGFPNVGKSTLLNRLTNSRSETGNFAFTTLRVVPGTLEYKGARIQILDLPGIIENASRGAGRGREVLSMVRNADLVLLVTDTSVEGLDKIRSELYSAGIVLDRERKNISVKKTNSGGIRIHRPRKLSMSDEDIRDILKEFRIVNAEVFLREDITQDDLVEYLRGNAVYVPSLTVVNKVDMPHSREELMERLRGVKNYVLVSAASGLGIEELKERIFSSLSLVRIYLRDKSGRIDYERPLVLRKGVRIEDVCRHISREMLSSFRYAIVSGPSRRIGEQRVGLDHEVYDGDVVTIISRN</sequence>
<dbReference type="PANTHER" id="PTHR43127">
    <property type="entry name" value="DEVELOPMENTALLY-REGULATED GTP-BINDING PROTEIN 2"/>
    <property type="match status" value="1"/>
</dbReference>
<reference evidence="6" key="2">
    <citation type="submission" date="2022-09" db="EMBL/GenBank/DDBJ databases">
        <authorList>
            <person name="Sun Q."/>
            <person name="Ohkuma M."/>
        </authorList>
    </citation>
    <scope>NUCLEOTIDE SEQUENCE</scope>
    <source>
        <strain evidence="6">JCM 13583</strain>
    </source>
</reference>
<dbReference type="Pfam" id="PF01926">
    <property type="entry name" value="MMR_HSR1"/>
    <property type="match status" value="1"/>
</dbReference>
<dbReference type="PROSITE" id="PS00905">
    <property type="entry name" value="GTP1_OBG"/>
    <property type="match status" value="1"/>
</dbReference>
<dbReference type="GO" id="GO:0003924">
    <property type="term" value="F:GTPase activity"/>
    <property type="evidence" value="ECO:0007669"/>
    <property type="project" value="InterPro"/>
</dbReference>
<dbReference type="PRINTS" id="PR00326">
    <property type="entry name" value="GTP1OBG"/>
</dbReference>
<dbReference type="InterPro" id="IPR006074">
    <property type="entry name" value="GTP1-OBG_CS"/>
</dbReference>
<dbReference type="Gene3D" id="3.10.20.30">
    <property type="match status" value="1"/>
</dbReference>
<gene>
    <name evidence="6" type="ORF">GCM10007108_02410</name>
</gene>
<dbReference type="InterPro" id="IPR012675">
    <property type="entry name" value="Beta-grasp_dom_sf"/>
</dbReference>
<evidence type="ECO:0000313" key="6">
    <source>
        <dbReference type="EMBL" id="GGM67904.1"/>
    </source>
</evidence>
<dbReference type="EMBL" id="BMNY01000001">
    <property type="protein sequence ID" value="GGM67904.1"/>
    <property type="molecule type" value="Genomic_DNA"/>
</dbReference>
<dbReference type="InterPro" id="IPR031662">
    <property type="entry name" value="GTP-binding_2"/>
</dbReference>
<evidence type="ECO:0000313" key="7">
    <source>
        <dbReference type="Proteomes" id="UP000632195"/>
    </source>
</evidence>
<keyword evidence="2" id="KW-0342">GTP-binding</keyword>
<dbReference type="InterPro" id="IPR006073">
    <property type="entry name" value="GTP-bd"/>
</dbReference>
<evidence type="ECO:0000256" key="3">
    <source>
        <dbReference type="SAM" id="Coils"/>
    </source>
</evidence>